<feature type="transmembrane region" description="Helical" evidence="1">
    <location>
        <begin position="31"/>
        <end position="51"/>
    </location>
</feature>
<evidence type="ECO:0000313" key="3">
    <source>
        <dbReference type="Proteomes" id="UP001530293"/>
    </source>
</evidence>
<reference evidence="2 3" key="1">
    <citation type="submission" date="2024-10" db="EMBL/GenBank/DDBJ databases">
        <title>Updated reference genomes for cyclostephanoid diatoms.</title>
        <authorList>
            <person name="Roberts W.R."/>
            <person name="Alverson A.J."/>
        </authorList>
    </citation>
    <scope>NUCLEOTIDE SEQUENCE [LARGE SCALE GENOMIC DNA]</scope>
    <source>
        <strain evidence="2 3">AJA232-27</strain>
    </source>
</reference>
<protein>
    <submittedName>
        <fullName evidence="2">Uncharacterized protein</fullName>
    </submittedName>
</protein>
<gene>
    <name evidence="2" type="ORF">ACHAWU_001765</name>
</gene>
<keyword evidence="1" id="KW-1133">Transmembrane helix</keyword>
<keyword evidence="1" id="KW-0472">Membrane</keyword>
<name>A0ABD3M834_9STRA</name>
<evidence type="ECO:0000313" key="2">
    <source>
        <dbReference type="EMBL" id="KAL3760255.1"/>
    </source>
</evidence>
<dbReference type="AlphaFoldDB" id="A0ABD3M834"/>
<dbReference type="EMBL" id="JALLBG020000190">
    <property type="protein sequence ID" value="KAL3760255.1"/>
    <property type="molecule type" value="Genomic_DNA"/>
</dbReference>
<comment type="caution">
    <text evidence="2">The sequence shown here is derived from an EMBL/GenBank/DDBJ whole genome shotgun (WGS) entry which is preliminary data.</text>
</comment>
<keyword evidence="3" id="KW-1185">Reference proteome</keyword>
<dbReference type="Proteomes" id="UP001530293">
    <property type="component" value="Unassembled WGS sequence"/>
</dbReference>
<organism evidence="2 3">
    <name type="scientific">Discostella pseudostelligera</name>
    <dbReference type="NCBI Taxonomy" id="259834"/>
    <lineage>
        <taxon>Eukaryota</taxon>
        <taxon>Sar</taxon>
        <taxon>Stramenopiles</taxon>
        <taxon>Ochrophyta</taxon>
        <taxon>Bacillariophyta</taxon>
        <taxon>Coscinodiscophyceae</taxon>
        <taxon>Thalassiosirophycidae</taxon>
        <taxon>Stephanodiscales</taxon>
        <taxon>Stephanodiscaceae</taxon>
        <taxon>Discostella</taxon>
    </lineage>
</organism>
<keyword evidence="1" id="KW-0812">Transmembrane</keyword>
<proteinExistence type="predicted"/>
<sequence>MTTHNIFNKYLAQNIPITSSTSTSTSRQGRILAASSACACLLVLAFMIMTATRGKRSYCYTSDGYNTKSVGLSAAAAPVIAVCSRSVSKQWVGAITIGSGAEVGRDHRRYVTMLGKKQPPLVENNLVIRFYFPLREVDDMMISDDARIALMSAWRNSV</sequence>
<evidence type="ECO:0000256" key="1">
    <source>
        <dbReference type="SAM" id="Phobius"/>
    </source>
</evidence>
<accession>A0ABD3M834</accession>